<name>A0ABU6WRI0_9FABA</name>
<dbReference type="EMBL" id="JASCZI010182447">
    <property type="protein sequence ID" value="MED6187919.1"/>
    <property type="molecule type" value="Genomic_DNA"/>
</dbReference>
<evidence type="ECO:0000313" key="2">
    <source>
        <dbReference type="Proteomes" id="UP001341840"/>
    </source>
</evidence>
<dbReference type="Proteomes" id="UP001341840">
    <property type="component" value="Unassembled WGS sequence"/>
</dbReference>
<protein>
    <submittedName>
        <fullName evidence="1">Uncharacterized protein</fullName>
    </submittedName>
</protein>
<gene>
    <name evidence="1" type="ORF">PIB30_081150</name>
</gene>
<evidence type="ECO:0000313" key="1">
    <source>
        <dbReference type="EMBL" id="MED6187919.1"/>
    </source>
</evidence>
<keyword evidence="2" id="KW-1185">Reference proteome</keyword>
<organism evidence="1 2">
    <name type="scientific">Stylosanthes scabra</name>
    <dbReference type="NCBI Taxonomy" id="79078"/>
    <lineage>
        <taxon>Eukaryota</taxon>
        <taxon>Viridiplantae</taxon>
        <taxon>Streptophyta</taxon>
        <taxon>Embryophyta</taxon>
        <taxon>Tracheophyta</taxon>
        <taxon>Spermatophyta</taxon>
        <taxon>Magnoliopsida</taxon>
        <taxon>eudicotyledons</taxon>
        <taxon>Gunneridae</taxon>
        <taxon>Pentapetalae</taxon>
        <taxon>rosids</taxon>
        <taxon>fabids</taxon>
        <taxon>Fabales</taxon>
        <taxon>Fabaceae</taxon>
        <taxon>Papilionoideae</taxon>
        <taxon>50 kb inversion clade</taxon>
        <taxon>dalbergioids sensu lato</taxon>
        <taxon>Dalbergieae</taxon>
        <taxon>Pterocarpus clade</taxon>
        <taxon>Stylosanthes</taxon>
    </lineage>
</organism>
<accession>A0ABU6WRI0</accession>
<sequence length="151" mass="16846">MENYFAEGTFAKPKNHIDNVANKVRMDTAMTLVNDFVNKLRGASRNELGRTGMIVVPSNTPPLECNSKGHCLSVLLGFRQKTSSIPAFFLETRNGFLSSFWDDNGFILNGPPTCCSFYDDLTIFWSCPTQFWAKTLNLLGDALYGKKTSSN</sequence>
<reference evidence="1 2" key="1">
    <citation type="journal article" date="2023" name="Plants (Basel)">
        <title>Bridging the Gap: Combining Genomics and Transcriptomics Approaches to Understand Stylosanthes scabra, an Orphan Legume from the Brazilian Caatinga.</title>
        <authorList>
            <person name="Ferreira-Neto J.R.C."/>
            <person name="da Silva M.D."/>
            <person name="Binneck E."/>
            <person name="de Melo N.F."/>
            <person name="da Silva R.H."/>
            <person name="de Melo A.L.T.M."/>
            <person name="Pandolfi V."/>
            <person name="Bustamante F.O."/>
            <person name="Brasileiro-Vidal A.C."/>
            <person name="Benko-Iseppon A.M."/>
        </authorList>
    </citation>
    <scope>NUCLEOTIDE SEQUENCE [LARGE SCALE GENOMIC DNA]</scope>
    <source>
        <tissue evidence="1">Leaves</tissue>
    </source>
</reference>
<comment type="caution">
    <text evidence="1">The sequence shown here is derived from an EMBL/GenBank/DDBJ whole genome shotgun (WGS) entry which is preliminary data.</text>
</comment>
<proteinExistence type="predicted"/>